<gene>
    <name evidence="5" type="ORF">HNR23_003620</name>
</gene>
<dbReference type="GO" id="GO:0009253">
    <property type="term" value="P:peptidoglycan catabolic process"/>
    <property type="evidence" value="ECO:0007669"/>
    <property type="project" value="InterPro"/>
</dbReference>
<dbReference type="EMBL" id="JACHDS010000001">
    <property type="protein sequence ID" value="MBB6173560.1"/>
    <property type="molecule type" value="Genomic_DNA"/>
</dbReference>
<dbReference type="Pfam" id="PF01471">
    <property type="entry name" value="PG_binding_1"/>
    <property type="match status" value="1"/>
</dbReference>
<name>A0A7W9YJY9_9ACTN</name>
<organism evidence="5 6">
    <name type="scientific">Nocardiopsis mwathae</name>
    <dbReference type="NCBI Taxonomy" id="1472723"/>
    <lineage>
        <taxon>Bacteria</taxon>
        <taxon>Bacillati</taxon>
        <taxon>Actinomycetota</taxon>
        <taxon>Actinomycetes</taxon>
        <taxon>Streptosporangiales</taxon>
        <taxon>Nocardiopsidaceae</taxon>
        <taxon>Nocardiopsis</taxon>
    </lineage>
</organism>
<evidence type="ECO:0000256" key="1">
    <source>
        <dbReference type="ARBA" id="ARBA00007553"/>
    </source>
</evidence>
<dbReference type="SMART" id="SM00644">
    <property type="entry name" value="Ami_2"/>
    <property type="match status" value="1"/>
</dbReference>
<dbReference type="InterPro" id="IPR006619">
    <property type="entry name" value="PGRP_domain_met/bac"/>
</dbReference>
<keyword evidence="6" id="KW-1185">Reference proteome</keyword>
<evidence type="ECO:0000313" key="5">
    <source>
        <dbReference type="EMBL" id="MBB6173560.1"/>
    </source>
</evidence>
<dbReference type="Gene3D" id="3.40.80.10">
    <property type="entry name" value="Peptidoglycan recognition protein-like"/>
    <property type="match status" value="1"/>
</dbReference>
<feature type="region of interest" description="Disordered" evidence="2">
    <location>
        <begin position="1"/>
        <end position="22"/>
    </location>
</feature>
<evidence type="ECO:0000256" key="2">
    <source>
        <dbReference type="SAM" id="MobiDB-lite"/>
    </source>
</evidence>
<dbReference type="SUPFAM" id="SSF47090">
    <property type="entry name" value="PGBD-like"/>
    <property type="match status" value="1"/>
</dbReference>
<dbReference type="Gene3D" id="1.10.101.10">
    <property type="entry name" value="PGBD-like superfamily/PGBD"/>
    <property type="match status" value="1"/>
</dbReference>
<dbReference type="Proteomes" id="UP000546642">
    <property type="component" value="Unassembled WGS sequence"/>
</dbReference>
<dbReference type="RefSeq" id="WP_184077027.1">
    <property type="nucleotide sequence ID" value="NZ_JACHDS010000001.1"/>
</dbReference>
<sequence>MVSIISRSAWGARPPRSRSTTTWSRRVEVTVHYSAGPTTQTPRQIQNFHMDSNGWADIGYNFLVDTHGNAYEGRGWLVIGAHAAPRNTEGIGVCFIGRDGDATAAAKRTVRALYDEANRRAGRTLMRKGHRDVNPTACPGNDLYGWLRAGMPVNGGSPPGSAPPWPGVYLRYPPITRHSSVTTWQSRMRQRGWRITVDGAYGPASRNVCIEFQREKRLGVDGIVGPETWRATWEAPITP</sequence>
<dbReference type="InterPro" id="IPR015510">
    <property type="entry name" value="PGRP"/>
</dbReference>
<feature type="domain" description="Peptidoglycan recognition protein family" evidence="4">
    <location>
        <begin position="2"/>
        <end position="134"/>
    </location>
</feature>
<dbReference type="InterPro" id="IPR002477">
    <property type="entry name" value="Peptidoglycan-bd-like"/>
</dbReference>
<reference evidence="5 6" key="1">
    <citation type="submission" date="2020-08" db="EMBL/GenBank/DDBJ databases">
        <title>Sequencing the genomes of 1000 actinobacteria strains.</title>
        <authorList>
            <person name="Klenk H.-P."/>
        </authorList>
    </citation>
    <scope>NUCLEOTIDE SEQUENCE [LARGE SCALE GENOMIC DNA]</scope>
    <source>
        <strain evidence="5 6">DSM 46659</strain>
    </source>
</reference>
<comment type="caution">
    <text evidence="5">The sequence shown here is derived from an EMBL/GenBank/DDBJ whole genome shotgun (WGS) entry which is preliminary data.</text>
</comment>
<dbReference type="InterPro" id="IPR036366">
    <property type="entry name" value="PGBDSf"/>
</dbReference>
<dbReference type="PANTHER" id="PTHR11022">
    <property type="entry name" value="PEPTIDOGLYCAN RECOGNITION PROTEIN"/>
    <property type="match status" value="1"/>
</dbReference>
<dbReference type="Pfam" id="PF01510">
    <property type="entry name" value="Amidase_2"/>
    <property type="match status" value="1"/>
</dbReference>
<evidence type="ECO:0000259" key="3">
    <source>
        <dbReference type="SMART" id="SM00644"/>
    </source>
</evidence>
<proteinExistence type="inferred from homology"/>
<protein>
    <recommendedName>
        <fullName evidence="7">N-acetylmuramoyl-L-alanine amidase</fullName>
    </recommendedName>
</protein>
<feature type="domain" description="N-acetylmuramoyl-L-alanine amidase" evidence="3">
    <location>
        <begin position="12"/>
        <end position="140"/>
    </location>
</feature>
<dbReference type="GO" id="GO:0008745">
    <property type="term" value="F:N-acetylmuramoyl-L-alanine amidase activity"/>
    <property type="evidence" value="ECO:0007669"/>
    <property type="project" value="InterPro"/>
</dbReference>
<dbReference type="AlphaFoldDB" id="A0A7W9YJY9"/>
<dbReference type="GO" id="GO:0008270">
    <property type="term" value="F:zinc ion binding"/>
    <property type="evidence" value="ECO:0007669"/>
    <property type="project" value="InterPro"/>
</dbReference>
<comment type="similarity">
    <text evidence="1">Belongs to the N-acetylmuramoyl-L-alanine amidase 2 family.</text>
</comment>
<evidence type="ECO:0000259" key="4">
    <source>
        <dbReference type="SMART" id="SM00701"/>
    </source>
</evidence>
<dbReference type="SUPFAM" id="SSF55846">
    <property type="entry name" value="N-acetylmuramoyl-L-alanine amidase-like"/>
    <property type="match status" value="1"/>
</dbReference>
<dbReference type="SMART" id="SM00701">
    <property type="entry name" value="PGRP"/>
    <property type="match status" value="1"/>
</dbReference>
<evidence type="ECO:0000313" key="6">
    <source>
        <dbReference type="Proteomes" id="UP000546642"/>
    </source>
</evidence>
<dbReference type="InterPro" id="IPR036505">
    <property type="entry name" value="Amidase/PGRP_sf"/>
</dbReference>
<accession>A0A7W9YJY9</accession>
<dbReference type="PANTHER" id="PTHR11022:SF41">
    <property type="entry name" value="PEPTIDOGLYCAN-RECOGNITION PROTEIN LC-RELATED"/>
    <property type="match status" value="1"/>
</dbReference>
<evidence type="ECO:0008006" key="7">
    <source>
        <dbReference type="Google" id="ProtNLM"/>
    </source>
</evidence>
<dbReference type="CDD" id="cd06583">
    <property type="entry name" value="PGRP"/>
    <property type="match status" value="1"/>
</dbReference>
<dbReference type="InterPro" id="IPR036365">
    <property type="entry name" value="PGBD-like_sf"/>
</dbReference>
<dbReference type="InterPro" id="IPR002502">
    <property type="entry name" value="Amidase_domain"/>
</dbReference>